<organism evidence="2 3">
    <name type="scientific">Anaerococcus martiniensis</name>
    <dbReference type="NCBI Taxonomy" id="3115615"/>
    <lineage>
        <taxon>Bacteria</taxon>
        <taxon>Bacillati</taxon>
        <taxon>Bacillota</taxon>
        <taxon>Tissierellia</taxon>
        <taxon>Tissierellales</taxon>
        <taxon>Peptoniphilaceae</taxon>
        <taxon>Anaerococcus</taxon>
    </lineage>
</organism>
<dbReference type="GO" id="GO:0032259">
    <property type="term" value="P:methylation"/>
    <property type="evidence" value="ECO:0007669"/>
    <property type="project" value="UniProtKB-KW"/>
</dbReference>
<keyword evidence="2" id="KW-0808">Transferase</keyword>
<dbReference type="PANTHER" id="PTHR43844">
    <property type="entry name" value="METHIONINE SYNTHASE"/>
    <property type="match status" value="1"/>
</dbReference>
<dbReference type="SUPFAM" id="SSF51726">
    <property type="entry name" value="UROD/MetE-like"/>
    <property type="match status" value="1"/>
</dbReference>
<dbReference type="InterPro" id="IPR038071">
    <property type="entry name" value="UROD/MetE-like_sf"/>
</dbReference>
<dbReference type="GO" id="GO:0008168">
    <property type="term" value="F:methyltransferase activity"/>
    <property type="evidence" value="ECO:0007669"/>
    <property type="project" value="UniProtKB-KW"/>
</dbReference>
<evidence type="ECO:0000313" key="2">
    <source>
        <dbReference type="EMBL" id="MFO3666144.1"/>
    </source>
</evidence>
<dbReference type="CDD" id="cd03311">
    <property type="entry name" value="CIMS_C_terminal_like"/>
    <property type="match status" value="1"/>
</dbReference>
<protein>
    <submittedName>
        <fullName evidence="2">5-methyltetrahydropteroyltriglutamate--homocysteine methyltransferase</fullName>
    </submittedName>
</protein>
<dbReference type="Proteomes" id="UP001637996">
    <property type="component" value="Unassembled WGS sequence"/>
</dbReference>
<dbReference type="EMBL" id="JBGMEI010000013">
    <property type="protein sequence ID" value="MFO3666144.1"/>
    <property type="molecule type" value="Genomic_DNA"/>
</dbReference>
<dbReference type="Gene3D" id="3.20.20.210">
    <property type="match status" value="1"/>
</dbReference>
<feature type="domain" description="Cobalamin-independent methionine synthase MetE C-terminal/archaeal" evidence="1">
    <location>
        <begin position="183"/>
        <end position="354"/>
    </location>
</feature>
<dbReference type="Pfam" id="PF01717">
    <property type="entry name" value="Meth_synt_2"/>
    <property type="match status" value="1"/>
</dbReference>
<proteinExistence type="predicted"/>
<evidence type="ECO:0000259" key="1">
    <source>
        <dbReference type="Pfam" id="PF01717"/>
    </source>
</evidence>
<accession>A0ABW9MAD3</accession>
<name>A0ABW9MAD3_9FIRM</name>
<dbReference type="RefSeq" id="WP_410031782.1">
    <property type="nucleotide sequence ID" value="NZ_JBGMEI010000013.1"/>
</dbReference>
<evidence type="ECO:0000313" key="3">
    <source>
        <dbReference type="Proteomes" id="UP001637996"/>
    </source>
</evidence>
<keyword evidence="2" id="KW-0489">Methyltransferase</keyword>
<keyword evidence="3" id="KW-1185">Reference proteome</keyword>
<gene>
    <name evidence="2" type="ORF">ACCQ41_07820</name>
</gene>
<sequence length="382" mass="44573">MSERFLTVGSLLREEELLKFKNEIEHRDDITYPFYDDIDCYKETEDKAVKNIVDAQIDHGLPQITDGEYSKSLWHLDFVWGLHGVKRYIDESGYFFREKDNEEKYETRKDIGIKLTDKLNGKNHPFIDDFKRLKELAGDREVKQCIPSPSHIYGELSLFGRLDDGYYAGKIDEFEEDLKRSYKEFLDDFKKAGGEIIQFDDCLWELFAEDNEDSPFSADSTEAEKKDLAYKFIEINNEVIDYAHKLGLKVYTHNCRGNYDSRSMSDGSYESIADLFLEKQNYDRFYLEWDDERAGSIDALKVFKDKDNEIVLGLLSSKTNTLDDEKRVKDLLEKASQIIDKDRLYLSHQCGFASCDGGNELTIDQQWAKIDQGQKIAEEFWG</sequence>
<comment type="caution">
    <text evidence="2">The sequence shown here is derived from an EMBL/GenBank/DDBJ whole genome shotgun (WGS) entry which is preliminary data.</text>
</comment>
<dbReference type="InterPro" id="IPR002629">
    <property type="entry name" value="Met_Synth_C/arc"/>
</dbReference>
<dbReference type="PANTHER" id="PTHR43844:SF1">
    <property type="entry name" value="METHIONINE SYNTHASE"/>
    <property type="match status" value="1"/>
</dbReference>
<reference evidence="2 3" key="1">
    <citation type="journal article" date="2025" name="Anaerobe">
        <title>Description of Anaerococcus kampingiae sp. nov., Anaerococcus groningensis sp. nov., Anaerococcus martiniensis sp. nov., and Anaerococcus cruorum sp. nov., isolated from human clinical specimens.</title>
        <authorList>
            <person name="Boiten K.E."/>
            <person name="Meijer J."/>
            <person name="van Wezel E.M."/>
            <person name="Veloo A.C.M."/>
        </authorList>
    </citation>
    <scope>NUCLEOTIDE SEQUENCE [LARGE SCALE GENOMIC DNA]</scope>
    <source>
        <strain evidence="2 3">ENR0831</strain>
    </source>
</reference>